<organism evidence="2 3">
    <name type="scientific">Pendulispora brunnea</name>
    <dbReference type="NCBI Taxonomy" id="2905690"/>
    <lineage>
        <taxon>Bacteria</taxon>
        <taxon>Pseudomonadati</taxon>
        <taxon>Myxococcota</taxon>
        <taxon>Myxococcia</taxon>
        <taxon>Myxococcales</taxon>
        <taxon>Sorangiineae</taxon>
        <taxon>Pendulisporaceae</taxon>
        <taxon>Pendulispora</taxon>
    </lineage>
</organism>
<dbReference type="Proteomes" id="UP001379533">
    <property type="component" value="Chromosome"/>
</dbReference>
<dbReference type="RefSeq" id="WP_394849713.1">
    <property type="nucleotide sequence ID" value="NZ_CP089982.1"/>
</dbReference>
<dbReference type="InterPro" id="IPR052399">
    <property type="entry name" value="Phage_Baseplate_Assmbl_Protein"/>
</dbReference>
<dbReference type="PANTHER" id="PTHR37829:SF3">
    <property type="entry name" value="PROTEIN JAYE-RELATED"/>
    <property type="match status" value="1"/>
</dbReference>
<gene>
    <name evidence="2" type="ORF">LZC95_19950</name>
</gene>
<feature type="domain" description="Baseplate J-like central" evidence="1">
    <location>
        <begin position="202"/>
        <end position="284"/>
    </location>
</feature>
<name>A0ABZ2KP15_9BACT</name>
<accession>A0ABZ2KP15</accession>
<evidence type="ECO:0000313" key="2">
    <source>
        <dbReference type="EMBL" id="WXA99083.1"/>
    </source>
</evidence>
<dbReference type="Pfam" id="PF26078">
    <property type="entry name" value="Baseplate_J_M"/>
    <property type="match status" value="1"/>
</dbReference>
<reference evidence="2 3" key="1">
    <citation type="submission" date="2021-12" db="EMBL/GenBank/DDBJ databases">
        <title>Discovery of the Pendulisporaceae a myxobacterial family with distinct sporulation behavior and unique specialized metabolism.</title>
        <authorList>
            <person name="Garcia R."/>
            <person name="Popoff A."/>
            <person name="Bader C.D."/>
            <person name="Loehr J."/>
            <person name="Walesch S."/>
            <person name="Walt C."/>
            <person name="Boldt J."/>
            <person name="Bunk B."/>
            <person name="Haeckl F.J.F.P.J."/>
            <person name="Gunesch A.P."/>
            <person name="Birkelbach J."/>
            <person name="Nuebel U."/>
            <person name="Pietschmann T."/>
            <person name="Bach T."/>
            <person name="Mueller R."/>
        </authorList>
    </citation>
    <scope>NUCLEOTIDE SEQUENCE [LARGE SCALE GENOMIC DNA]</scope>
    <source>
        <strain evidence="2 3">MSr12523</strain>
    </source>
</reference>
<dbReference type="EMBL" id="CP089982">
    <property type="protein sequence ID" value="WXA99083.1"/>
    <property type="molecule type" value="Genomic_DNA"/>
</dbReference>
<keyword evidence="3" id="KW-1185">Reference proteome</keyword>
<evidence type="ECO:0000313" key="3">
    <source>
        <dbReference type="Proteomes" id="UP001379533"/>
    </source>
</evidence>
<evidence type="ECO:0000259" key="1">
    <source>
        <dbReference type="Pfam" id="PF26078"/>
    </source>
</evidence>
<dbReference type="InterPro" id="IPR058531">
    <property type="entry name" value="Baseplate_J_M"/>
</dbReference>
<dbReference type="PANTHER" id="PTHR37829">
    <property type="entry name" value="PHAGE-LIKE ELEMENT PBSX PROTEIN XKDT"/>
    <property type="match status" value="1"/>
</dbReference>
<sequence length="501" mass="52837">MPLDDLPGEIVTFGRDEVRDRYLRDYLLRNPSADTGPGSLPYARASVMADTLAPIYANAIIIGRNVAGSTKTGRALLEEAARLGTAPLPAAGASGAVEITASQGGTKIFAGDELRVSGRRYQAIATGVYASGAQVPVQGIDTGPSTNVAAGMALSWTWPRPGCSPTAIVIRQFDGSGLSGGRDAETESELQDRLRSLRSNPPAAGNEADYIQAVTRTPGLSVEAAFAFPAIKGPGTKGVIFTMRPGTAGANRSPNTAQIARVLQHLRGRFPADDGIFVGAIVPKPVTIALRVDWRSQVPGWVDSYPWPEPGGAMVKAVTSAVDFVVSVQGRPPERGLSFGLFDRTAAQFRPKRVLTAAPIAAGSTDYRIVADTSNATSDVNYTPEPGQALCPWSDSLDSLVASVIALFDRLGPGEQCATFFDPGLRQRRIPIDPEAWPSAITNRMLSTRRDLPAGEPVGVFDVPTVRDAALISPQVPYGPPPGAPGMFSHLLVLQDLVAYA</sequence>
<protein>
    <submittedName>
        <fullName evidence="2">Baseplate J/gp47 family protein</fullName>
    </submittedName>
</protein>
<proteinExistence type="predicted"/>